<dbReference type="Proteomes" id="UP000000814">
    <property type="component" value="Chromosome"/>
</dbReference>
<accession>Q97JU4</accession>
<dbReference type="EMBL" id="AE001437">
    <property type="protein sequence ID" value="AAK79151.1"/>
    <property type="molecule type" value="Genomic_DNA"/>
</dbReference>
<reference evidence="1 2" key="1">
    <citation type="journal article" date="2001" name="J. Bacteriol.">
        <title>Genome sequence and comparative analysis of the solvent-producing bacterium Clostridium acetobutylicum.</title>
        <authorList>
            <person name="Nolling J."/>
            <person name="Breton G."/>
            <person name="Omelchenko M.V."/>
            <person name="Makarova K.S."/>
            <person name="Zeng Q."/>
            <person name="Gibson R."/>
            <person name="Lee H.M."/>
            <person name="Dubois J."/>
            <person name="Qiu D."/>
            <person name="Hitti J."/>
            <person name="Wolf Y.I."/>
            <person name="Tatusov R.L."/>
            <person name="Sabathe F."/>
            <person name="Doucette-Stamm L."/>
            <person name="Soucaille P."/>
            <person name="Daly M.J."/>
            <person name="Bennett G.N."/>
            <person name="Koonin E.V."/>
            <person name="Smith D.R."/>
        </authorList>
    </citation>
    <scope>NUCLEOTIDE SEQUENCE [LARGE SCALE GENOMIC DNA]</scope>
    <source>
        <strain evidence="2">ATCC 824 / DSM 792 / JCM 1419 / LMG 5710 / VKM B-1787</strain>
    </source>
</reference>
<sequence>MKICVAEFLKKYEKYHPLINRLEDKWHCNLADRIMNIEPVSDPLNNKHFCHGYGNTLEEAISSSLKIFNLRNNK</sequence>
<gene>
    <name evidence="1" type="ordered locus">CA_C1179</name>
</gene>
<dbReference type="RefSeq" id="WP_010964492.1">
    <property type="nucleotide sequence ID" value="NC_003030.1"/>
</dbReference>
<dbReference type="AlphaFoldDB" id="Q97JU4"/>
<evidence type="ECO:0000313" key="1">
    <source>
        <dbReference type="EMBL" id="AAK79151.1"/>
    </source>
</evidence>
<dbReference type="PIR" id="D97045">
    <property type="entry name" value="D97045"/>
</dbReference>
<keyword evidence="2" id="KW-1185">Reference proteome</keyword>
<dbReference type="HOGENOM" id="CLU_2681072_0_0_9"/>
<dbReference type="GeneID" id="44997689"/>
<dbReference type="STRING" id="272562.CA_C1179"/>
<name>Q97JU4_CLOAB</name>
<dbReference type="KEGG" id="cac:CA_C1179"/>
<proteinExistence type="predicted"/>
<protein>
    <submittedName>
        <fullName evidence="1">Uncharacterized protein</fullName>
    </submittedName>
</protein>
<organism evidence="1 2">
    <name type="scientific">Clostridium acetobutylicum (strain ATCC 824 / DSM 792 / JCM 1419 / IAM 19013 / LMG 5710 / NBRC 13948 / NRRL B-527 / VKM B-1787 / 2291 / W)</name>
    <dbReference type="NCBI Taxonomy" id="272562"/>
    <lineage>
        <taxon>Bacteria</taxon>
        <taxon>Bacillati</taxon>
        <taxon>Bacillota</taxon>
        <taxon>Clostridia</taxon>
        <taxon>Eubacteriales</taxon>
        <taxon>Clostridiaceae</taxon>
        <taxon>Clostridium</taxon>
    </lineage>
</organism>
<evidence type="ECO:0000313" key="2">
    <source>
        <dbReference type="Proteomes" id="UP000000814"/>
    </source>
</evidence>